<dbReference type="RefSeq" id="WP_102735851.1">
    <property type="nucleotide sequence ID" value="NZ_CP025824.1"/>
</dbReference>
<dbReference type="SUPFAM" id="SSF56059">
    <property type="entry name" value="Glutathione synthetase ATP-binding domain-like"/>
    <property type="match status" value="1"/>
</dbReference>
<comment type="cofactor">
    <cofactor evidence="2">
        <name>Mg(2+)</name>
        <dbReference type="ChEBI" id="CHEBI:18420"/>
    </cofactor>
</comment>
<keyword evidence="6 13" id="KW-0547">Nucleotide-binding</keyword>
<comment type="pathway">
    <text evidence="3 12">Purine metabolism; IMP biosynthesis via de novo pathway; N(1)-(5-phospho-D-ribosyl)glycinamide from 5-phospho-alpha-D-ribose 1-diphosphate: step 2/2.</text>
</comment>
<evidence type="ECO:0000256" key="9">
    <source>
        <dbReference type="ARBA" id="ARBA00038345"/>
    </source>
</evidence>
<proteinExistence type="inferred from homology"/>
<dbReference type="SMART" id="SM01209">
    <property type="entry name" value="GARS_A"/>
    <property type="match status" value="1"/>
</dbReference>
<dbReference type="Gene3D" id="3.90.600.10">
    <property type="entry name" value="Phosphoribosylglycinamide synthetase, C-terminal domain"/>
    <property type="match status" value="1"/>
</dbReference>
<feature type="domain" description="ATP-grasp" evidence="14">
    <location>
        <begin position="107"/>
        <end position="310"/>
    </location>
</feature>
<dbReference type="EMBL" id="PJKN01000005">
    <property type="protein sequence ID" value="PNC54638.1"/>
    <property type="molecule type" value="Genomic_DNA"/>
</dbReference>
<keyword evidence="5 12" id="KW-0436">Ligase</keyword>
<comment type="caution">
    <text evidence="15">The sequence shown here is derived from an EMBL/GenBank/DDBJ whole genome shotgun (WGS) entry which is preliminary data.</text>
</comment>
<dbReference type="HAMAP" id="MF_00138">
    <property type="entry name" value="GARS"/>
    <property type="match status" value="1"/>
</dbReference>
<evidence type="ECO:0000313" key="15">
    <source>
        <dbReference type="EMBL" id="PNC54638.1"/>
    </source>
</evidence>
<evidence type="ECO:0000256" key="12">
    <source>
        <dbReference type="HAMAP-Rule" id="MF_00138"/>
    </source>
</evidence>
<dbReference type="Proteomes" id="UP000235914">
    <property type="component" value="Unassembled WGS sequence"/>
</dbReference>
<evidence type="ECO:0000259" key="14">
    <source>
        <dbReference type="PROSITE" id="PS50975"/>
    </source>
</evidence>
<dbReference type="AlphaFoldDB" id="A0AAP8T8R6"/>
<organism evidence="15 16">
    <name type="scientific">Akkermansia muciniphila</name>
    <dbReference type="NCBI Taxonomy" id="239935"/>
    <lineage>
        <taxon>Bacteria</taxon>
        <taxon>Pseudomonadati</taxon>
        <taxon>Verrucomicrobiota</taxon>
        <taxon>Verrucomicrobiia</taxon>
        <taxon>Verrucomicrobiales</taxon>
        <taxon>Akkermansiaceae</taxon>
        <taxon>Akkermansia</taxon>
    </lineage>
</organism>
<dbReference type="PROSITE" id="PS00184">
    <property type="entry name" value="GARS"/>
    <property type="match status" value="1"/>
</dbReference>
<dbReference type="GO" id="GO:0009113">
    <property type="term" value="P:purine nucleobase biosynthetic process"/>
    <property type="evidence" value="ECO:0007669"/>
    <property type="project" value="InterPro"/>
</dbReference>
<protein>
    <recommendedName>
        <fullName evidence="4 12">Phosphoribosylamine--glycine ligase</fullName>
        <ecNumber evidence="4 12">6.3.4.13</ecNumber>
    </recommendedName>
    <alternativeName>
        <fullName evidence="12">GARS</fullName>
    </alternativeName>
    <alternativeName>
        <fullName evidence="10 12">Glycinamide ribonucleotide synthetase</fullName>
    </alternativeName>
    <alternativeName>
        <fullName evidence="11 12">Phosphoribosylglycinamide synthetase</fullName>
    </alternativeName>
</protein>
<dbReference type="SUPFAM" id="SSF51246">
    <property type="entry name" value="Rudiment single hybrid motif"/>
    <property type="match status" value="1"/>
</dbReference>
<dbReference type="GO" id="GO:0046872">
    <property type="term" value="F:metal ion binding"/>
    <property type="evidence" value="ECO:0007669"/>
    <property type="project" value="InterPro"/>
</dbReference>
<dbReference type="GO" id="GO:0004637">
    <property type="term" value="F:phosphoribosylamine-glycine ligase activity"/>
    <property type="evidence" value="ECO:0007669"/>
    <property type="project" value="UniProtKB-UniRule"/>
</dbReference>
<dbReference type="GO" id="GO:0005524">
    <property type="term" value="F:ATP binding"/>
    <property type="evidence" value="ECO:0007669"/>
    <property type="project" value="UniProtKB-UniRule"/>
</dbReference>
<evidence type="ECO:0000256" key="10">
    <source>
        <dbReference type="ARBA" id="ARBA00042242"/>
    </source>
</evidence>
<evidence type="ECO:0000256" key="13">
    <source>
        <dbReference type="PROSITE-ProRule" id="PRU00409"/>
    </source>
</evidence>
<dbReference type="Pfam" id="PF02843">
    <property type="entry name" value="GARS_C"/>
    <property type="match status" value="1"/>
</dbReference>
<reference evidence="15 16" key="1">
    <citation type="journal article" date="2017" name="BMC Genomics">
        <title>Genome sequencing of 39 Akkermansia muciniphila isolates reveals its population structure, genomic and functional diverisity, and global distribution in mammalian gut microbiotas.</title>
        <authorList>
            <person name="Guo X."/>
            <person name="Li S."/>
            <person name="Zhang J."/>
            <person name="Wu F."/>
            <person name="Li X."/>
            <person name="Wu D."/>
            <person name="Zhang M."/>
            <person name="Ou Z."/>
            <person name="Jie Z."/>
            <person name="Yan Q."/>
            <person name="Li P."/>
            <person name="Yi J."/>
            <person name="Peng Y."/>
        </authorList>
    </citation>
    <scope>NUCLEOTIDE SEQUENCE [LARGE SCALE GENOMIC DNA]</scope>
    <source>
        <strain evidence="15 16">GP43</strain>
    </source>
</reference>
<dbReference type="SUPFAM" id="SSF52440">
    <property type="entry name" value="PreATP-grasp domain"/>
    <property type="match status" value="1"/>
</dbReference>
<dbReference type="InterPro" id="IPR020562">
    <property type="entry name" value="PRibGlycinamide_synth_N"/>
</dbReference>
<dbReference type="InterPro" id="IPR020559">
    <property type="entry name" value="PRibGlycinamide_synth_CS"/>
</dbReference>
<keyword evidence="8 13" id="KW-0067">ATP-binding</keyword>
<dbReference type="PANTHER" id="PTHR43472:SF1">
    <property type="entry name" value="PHOSPHORIBOSYLAMINE--GLYCINE LIGASE, CHLOROPLASTIC"/>
    <property type="match status" value="1"/>
</dbReference>
<comment type="similarity">
    <text evidence="9 12">Belongs to the GARS family.</text>
</comment>
<dbReference type="SMART" id="SM01210">
    <property type="entry name" value="GARS_C"/>
    <property type="match status" value="1"/>
</dbReference>
<dbReference type="GO" id="GO:0006189">
    <property type="term" value="P:'de novo' IMP biosynthetic process"/>
    <property type="evidence" value="ECO:0007669"/>
    <property type="project" value="UniProtKB-UniRule"/>
</dbReference>
<evidence type="ECO:0000256" key="8">
    <source>
        <dbReference type="ARBA" id="ARBA00022840"/>
    </source>
</evidence>
<dbReference type="InterPro" id="IPR000115">
    <property type="entry name" value="PRibGlycinamide_synth"/>
</dbReference>
<dbReference type="Pfam" id="PF02844">
    <property type="entry name" value="GARS_N"/>
    <property type="match status" value="1"/>
</dbReference>
<dbReference type="InterPro" id="IPR016185">
    <property type="entry name" value="PreATP-grasp_dom_sf"/>
</dbReference>
<dbReference type="PROSITE" id="PS50975">
    <property type="entry name" value="ATP_GRASP"/>
    <property type="match status" value="1"/>
</dbReference>
<sequence>MKIAVIGKGGREHALVKALKESPSAPKMYCFPGSDAINRLATPIPARDLPSLIDWMVSNKMDLCVAGEESYLVKDEGLANACSRAGIPCWGPVKESAQLEASKEFAKDFLLRHNIPTGQARVAATLEEARQFIGNNYPTVLKFDGLAAGKGVAVCMSKEEADSFLKEVFTDRRFGEGRLLVEEFLTGPEVSIFGALVDDHYLILCPARDYKRLKEGDTGPNTGGMGAVASRRLVEPEMLERIEKEIVAPTVAGLKKDGLPYRGFLYFGLMLTPNGPKVIEYNCRFGDPECQAVMPLLSGDLASFCLHGAKGEFAPEEISFQNGWSVCCVLASKGYPETSHSGDAIQGLDDISNASVYHAGTKWNADKNCYETNGGRVLAVVAQGDTLSEARQRAHNEIKKIQFNGMQRRPDIGFASFV</sequence>
<dbReference type="NCBIfam" id="TIGR00877">
    <property type="entry name" value="purD"/>
    <property type="match status" value="1"/>
</dbReference>
<dbReference type="InterPro" id="IPR013815">
    <property type="entry name" value="ATP_grasp_subdomain_1"/>
</dbReference>
<evidence type="ECO:0000256" key="3">
    <source>
        <dbReference type="ARBA" id="ARBA00005174"/>
    </source>
</evidence>
<dbReference type="InterPro" id="IPR020561">
    <property type="entry name" value="PRibGlycinamid_synth_ATP-grasp"/>
</dbReference>
<dbReference type="PANTHER" id="PTHR43472">
    <property type="entry name" value="PHOSPHORIBOSYLAMINE--GLYCINE LIGASE"/>
    <property type="match status" value="1"/>
</dbReference>
<evidence type="ECO:0000256" key="4">
    <source>
        <dbReference type="ARBA" id="ARBA00013255"/>
    </source>
</evidence>
<keyword evidence="7 12" id="KW-0658">Purine biosynthesis</keyword>
<evidence type="ECO:0000256" key="11">
    <source>
        <dbReference type="ARBA" id="ARBA00042864"/>
    </source>
</evidence>
<evidence type="ECO:0000313" key="16">
    <source>
        <dbReference type="Proteomes" id="UP000235914"/>
    </source>
</evidence>
<evidence type="ECO:0000256" key="5">
    <source>
        <dbReference type="ARBA" id="ARBA00022598"/>
    </source>
</evidence>
<dbReference type="Pfam" id="PF01071">
    <property type="entry name" value="GARS_A"/>
    <property type="match status" value="1"/>
</dbReference>
<dbReference type="EC" id="6.3.4.13" evidence="4 12"/>
<evidence type="ECO:0000256" key="2">
    <source>
        <dbReference type="ARBA" id="ARBA00001946"/>
    </source>
</evidence>
<gene>
    <name evidence="12" type="primary">purD</name>
    <name evidence="15" type="ORF">CXU09_08820</name>
</gene>
<dbReference type="Gene3D" id="3.30.1490.20">
    <property type="entry name" value="ATP-grasp fold, A domain"/>
    <property type="match status" value="1"/>
</dbReference>
<evidence type="ECO:0000256" key="7">
    <source>
        <dbReference type="ARBA" id="ARBA00022755"/>
    </source>
</evidence>
<comment type="cofactor">
    <cofactor evidence="1">
        <name>Mn(2+)</name>
        <dbReference type="ChEBI" id="CHEBI:29035"/>
    </cofactor>
</comment>
<dbReference type="Gene3D" id="3.30.470.20">
    <property type="entry name" value="ATP-grasp fold, B domain"/>
    <property type="match status" value="1"/>
</dbReference>
<evidence type="ECO:0000256" key="1">
    <source>
        <dbReference type="ARBA" id="ARBA00001936"/>
    </source>
</evidence>
<dbReference type="InterPro" id="IPR011761">
    <property type="entry name" value="ATP-grasp"/>
</dbReference>
<dbReference type="InterPro" id="IPR011054">
    <property type="entry name" value="Rudment_hybrid_motif"/>
</dbReference>
<comment type="catalytic activity">
    <reaction evidence="12">
        <text>5-phospho-beta-D-ribosylamine + glycine + ATP = N(1)-(5-phospho-beta-D-ribosyl)glycinamide + ADP + phosphate + H(+)</text>
        <dbReference type="Rhea" id="RHEA:17453"/>
        <dbReference type="ChEBI" id="CHEBI:15378"/>
        <dbReference type="ChEBI" id="CHEBI:30616"/>
        <dbReference type="ChEBI" id="CHEBI:43474"/>
        <dbReference type="ChEBI" id="CHEBI:57305"/>
        <dbReference type="ChEBI" id="CHEBI:58681"/>
        <dbReference type="ChEBI" id="CHEBI:143788"/>
        <dbReference type="ChEBI" id="CHEBI:456216"/>
        <dbReference type="EC" id="6.3.4.13"/>
    </reaction>
</comment>
<name>A0AAP8T8R6_9BACT</name>
<dbReference type="InterPro" id="IPR037123">
    <property type="entry name" value="PRibGlycinamide_synth_C_sf"/>
</dbReference>
<evidence type="ECO:0000256" key="6">
    <source>
        <dbReference type="ARBA" id="ARBA00022741"/>
    </source>
</evidence>
<accession>A0AAP8T8R6</accession>
<dbReference type="Gene3D" id="3.40.50.20">
    <property type="match status" value="1"/>
</dbReference>
<dbReference type="InterPro" id="IPR020560">
    <property type="entry name" value="PRibGlycinamide_synth_C-dom"/>
</dbReference>